<evidence type="ECO:0000313" key="1">
    <source>
        <dbReference type="EMBL" id="RRT55204.1"/>
    </source>
</evidence>
<gene>
    <name evidence="1" type="ORF">B296_00034431</name>
</gene>
<organism evidence="1 2">
    <name type="scientific">Ensete ventricosum</name>
    <name type="common">Abyssinian banana</name>
    <name type="synonym">Musa ensete</name>
    <dbReference type="NCBI Taxonomy" id="4639"/>
    <lineage>
        <taxon>Eukaryota</taxon>
        <taxon>Viridiplantae</taxon>
        <taxon>Streptophyta</taxon>
        <taxon>Embryophyta</taxon>
        <taxon>Tracheophyta</taxon>
        <taxon>Spermatophyta</taxon>
        <taxon>Magnoliopsida</taxon>
        <taxon>Liliopsida</taxon>
        <taxon>Zingiberales</taxon>
        <taxon>Musaceae</taxon>
        <taxon>Ensete</taxon>
    </lineage>
</organism>
<dbReference type="EMBL" id="AMZH03010191">
    <property type="protein sequence ID" value="RRT55204.1"/>
    <property type="molecule type" value="Genomic_DNA"/>
</dbReference>
<comment type="caution">
    <text evidence="1">The sequence shown here is derived from an EMBL/GenBank/DDBJ whole genome shotgun (WGS) entry which is preliminary data.</text>
</comment>
<reference evidence="1 2" key="1">
    <citation type="journal article" date="2014" name="Agronomy (Basel)">
        <title>A Draft Genome Sequence for Ensete ventricosum, the Drought-Tolerant Tree Against Hunger.</title>
        <authorList>
            <person name="Harrison J."/>
            <person name="Moore K.A."/>
            <person name="Paszkiewicz K."/>
            <person name="Jones T."/>
            <person name="Grant M."/>
            <person name="Ambacheew D."/>
            <person name="Muzemil S."/>
            <person name="Studholme D.J."/>
        </authorList>
    </citation>
    <scope>NUCLEOTIDE SEQUENCE [LARGE SCALE GENOMIC DNA]</scope>
</reference>
<name>A0A426YU09_ENSVE</name>
<dbReference type="Proteomes" id="UP000287651">
    <property type="component" value="Unassembled WGS sequence"/>
</dbReference>
<evidence type="ECO:0000313" key="2">
    <source>
        <dbReference type="Proteomes" id="UP000287651"/>
    </source>
</evidence>
<proteinExistence type="predicted"/>
<protein>
    <submittedName>
        <fullName evidence="1">Uncharacterized protein</fullName>
    </submittedName>
</protein>
<sequence>MLKQSYHWNLGSPSAGKMGKSYPAAAVEHAVALVEQMNGPIANDAEEVVTDSGSGPDCLVWLEGRIAETELAHAVESDLVVWEWIY</sequence>
<dbReference type="AlphaFoldDB" id="A0A426YU09"/>
<accession>A0A426YU09</accession>